<feature type="region of interest" description="Disordered" evidence="1">
    <location>
        <begin position="388"/>
        <end position="408"/>
    </location>
</feature>
<dbReference type="PANTHER" id="PTHR15503:SF45">
    <property type="entry name" value="RNA-DIRECTED DNA POLYMERASE HOMOLOG"/>
    <property type="match status" value="1"/>
</dbReference>
<feature type="compositionally biased region" description="Polar residues" evidence="1">
    <location>
        <begin position="388"/>
        <end position="400"/>
    </location>
</feature>
<dbReference type="AlphaFoldDB" id="A0A699HD39"/>
<dbReference type="InterPro" id="IPR001878">
    <property type="entry name" value="Znf_CCHC"/>
</dbReference>
<gene>
    <name evidence="3" type="ORF">Tci_363250</name>
</gene>
<organism evidence="3">
    <name type="scientific">Tanacetum cinerariifolium</name>
    <name type="common">Dalmatian daisy</name>
    <name type="synonym">Chrysanthemum cinerariifolium</name>
    <dbReference type="NCBI Taxonomy" id="118510"/>
    <lineage>
        <taxon>Eukaryota</taxon>
        <taxon>Viridiplantae</taxon>
        <taxon>Streptophyta</taxon>
        <taxon>Embryophyta</taxon>
        <taxon>Tracheophyta</taxon>
        <taxon>Spermatophyta</taxon>
        <taxon>Magnoliopsida</taxon>
        <taxon>eudicotyledons</taxon>
        <taxon>Gunneridae</taxon>
        <taxon>Pentapetalae</taxon>
        <taxon>asterids</taxon>
        <taxon>campanulids</taxon>
        <taxon>Asterales</taxon>
        <taxon>Asteraceae</taxon>
        <taxon>Asteroideae</taxon>
        <taxon>Anthemideae</taxon>
        <taxon>Anthemidinae</taxon>
        <taxon>Tanacetum</taxon>
    </lineage>
</organism>
<dbReference type="Gene3D" id="4.10.60.10">
    <property type="entry name" value="Zinc finger, CCHC-type"/>
    <property type="match status" value="1"/>
</dbReference>
<evidence type="ECO:0000313" key="3">
    <source>
        <dbReference type="EMBL" id="GEX91275.1"/>
    </source>
</evidence>
<feature type="region of interest" description="Disordered" evidence="1">
    <location>
        <begin position="342"/>
        <end position="372"/>
    </location>
</feature>
<dbReference type="PANTHER" id="PTHR15503">
    <property type="entry name" value="LDOC1 RELATED"/>
    <property type="match status" value="1"/>
</dbReference>
<evidence type="ECO:0000256" key="1">
    <source>
        <dbReference type="SAM" id="MobiDB-lite"/>
    </source>
</evidence>
<sequence>MFIEVRIGCLSRPKRILLVDEAGELENKRAEVVDELVSKVVEEFVACKPKEFNGKGGVVAYIHWVEKMKAVQDISGCGDNQKVKYSAGSLTCRALTWWNSKICGMVATTEPPTIQNVILKAEVLVDEAVLNGSLKRNDGESSKEGNFKGDNKRAMTRKVFATITNPVRKEYTDLDPNVPTTGPRMVNPLNSKNLTATRRACFECDGTDHYKSACPRLNRALGQGENRPNQAMAIEGGKGRGNNSNPTRLKAFVIGAEEAHQDPNIVTKVYEERPKKKVKRLMSAKAEEPKLQDIAIVRNFSEVFPDDLSGLPPPQEVEFHIDLIPGAIRIIDPTMTTRNVGRRTAATRGGRTGGQAGRGDGRTKEQAGRGGRRTDLLPTIVAQVGDHVSNQGNIGSQNDNATDDSIHEDDRNVNLGNGRNGCSYKEFVAFPHLVTLKTKRIERYIYGLALQIRGMMATIKPSTIQNAILKAGVLTDEAVRNRSLKRNDDESSKERNVEGDNKTDRTGKVFATINNPIRKEYTGSAPKCTNYNFHHNPETPCRMCTNYNRLWHFSKDCKTGPKMVNLLNAKNPTTAREACFECGVTDHYKSACPRAFMMGAEEARQDPNIVTGTFFLNNHYATMLFDYGADYSFVSTTFVLLL</sequence>
<feature type="region of interest" description="Disordered" evidence="1">
    <location>
        <begin position="484"/>
        <end position="503"/>
    </location>
</feature>
<dbReference type="Pfam" id="PF08284">
    <property type="entry name" value="RVP_2"/>
    <property type="match status" value="1"/>
</dbReference>
<accession>A0A699HD39</accession>
<name>A0A699HD39_TANCI</name>
<dbReference type="GO" id="GO:0008270">
    <property type="term" value="F:zinc ion binding"/>
    <property type="evidence" value="ECO:0007669"/>
    <property type="project" value="InterPro"/>
</dbReference>
<reference evidence="3" key="1">
    <citation type="journal article" date="2019" name="Sci. Rep.">
        <title>Draft genome of Tanacetum cinerariifolium, the natural source of mosquito coil.</title>
        <authorList>
            <person name="Yamashiro T."/>
            <person name="Shiraishi A."/>
            <person name="Satake H."/>
            <person name="Nakayama K."/>
        </authorList>
    </citation>
    <scope>NUCLEOTIDE SEQUENCE</scope>
</reference>
<feature type="domain" description="CCHC-type" evidence="2">
    <location>
        <begin position="200"/>
        <end position="216"/>
    </location>
</feature>
<protein>
    <recommendedName>
        <fullName evidence="2">CCHC-type domain-containing protein</fullName>
    </recommendedName>
</protein>
<dbReference type="SMART" id="SM00343">
    <property type="entry name" value="ZnF_C2HC"/>
    <property type="match status" value="3"/>
</dbReference>
<feature type="region of interest" description="Disordered" evidence="1">
    <location>
        <begin position="171"/>
        <end position="190"/>
    </location>
</feature>
<comment type="caution">
    <text evidence="3">The sequence shown here is derived from an EMBL/GenBank/DDBJ whole genome shotgun (WGS) entry which is preliminary data.</text>
</comment>
<dbReference type="EMBL" id="BKCJ010138524">
    <property type="protein sequence ID" value="GEX91275.1"/>
    <property type="molecule type" value="Genomic_DNA"/>
</dbReference>
<dbReference type="InterPro" id="IPR032567">
    <property type="entry name" value="RTL1-rel"/>
</dbReference>
<feature type="domain" description="CCHC-type" evidence="2">
    <location>
        <begin position="578"/>
        <end position="594"/>
    </location>
</feature>
<feature type="compositionally biased region" description="Basic and acidic residues" evidence="1">
    <location>
        <begin position="359"/>
        <end position="372"/>
    </location>
</feature>
<feature type="domain" description="CCHC-type" evidence="2">
    <location>
        <begin position="543"/>
        <end position="559"/>
    </location>
</feature>
<proteinExistence type="predicted"/>
<dbReference type="GO" id="GO:0003676">
    <property type="term" value="F:nucleic acid binding"/>
    <property type="evidence" value="ECO:0007669"/>
    <property type="project" value="InterPro"/>
</dbReference>
<evidence type="ECO:0000259" key="2">
    <source>
        <dbReference type="SMART" id="SM00343"/>
    </source>
</evidence>